<dbReference type="RefSeq" id="WP_073046528.1">
    <property type="nucleotide sequence ID" value="NZ_FQUO01000017.1"/>
</dbReference>
<keyword evidence="2" id="KW-0472">Membrane</keyword>
<accession>A0A1M5GRL5</accession>
<dbReference type="AlphaFoldDB" id="A0A1M5GRL5"/>
<dbReference type="EMBL" id="FQUO01000017">
    <property type="protein sequence ID" value="SHG06311.1"/>
    <property type="molecule type" value="Genomic_DNA"/>
</dbReference>
<evidence type="ECO:0008006" key="5">
    <source>
        <dbReference type="Google" id="ProtNLM"/>
    </source>
</evidence>
<reference evidence="3 4" key="1">
    <citation type="submission" date="2016-11" db="EMBL/GenBank/DDBJ databases">
        <authorList>
            <person name="Jaros S."/>
            <person name="Januszkiewicz K."/>
            <person name="Wedrychowicz H."/>
        </authorList>
    </citation>
    <scope>NUCLEOTIDE SEQUENCE [LARGE SCALE GENOMIC DNA]</scope>
    <source>
        <strain evidence="3 4">DSM 26897</strain>
    </source>
</reference>
<keyword evidence="4" id="KW-1185">Reference proteome</keyword>
<feature type="transmembrane region" description="Helical" evidence="2">
    <location>
        <begin position="162"/>
        <end position="184"/>
    </location>
</feature>
<sequence>MQKVYRLLRNNRETGPYSLEELLQQNLKPADLVWVEGKSGSWAYPYEIEALRAFVAAPQVQSPAAPDSTPARQPGRPQETARHIFVRLPEGTKKAAATKPADPLEERAEALRQRVAAQAASHPDTEEPLQTRYNRSIDDVEEEYTHWYYKQKTKPRKNRQRLLTATVLGAALLTGGYFTSQMLLKSNTASAVQKEEHSSEETAKAAILPAVSTGPVTDTMVNTPTDSVQLLRQDSPAQVRKDLLANKPLVQKPLAETPAPAPAETTAVAAPVIAAAEPETKQEEAPAPVAEKKRGGFLGLFRKKEKQPETPTNAESTSARKAKKRDAAAQDAIPLAERIELRSDATRESWMLGVMGQKLTLVNHNPQPVGSASVEVSYYGEDKTLLEKKTIRIANIAAKGQATAVLPDNRVAERVSLKILSAEAPVEK</sequence>
<feature type="region of interest" description="Disordered" evidence="1">
    <location>
        <begin position="300"/>
        <end position="329"/>
    </location>
</feature>
<dbReference type="OrthoDB" id="679074at2"/>
<name>A0A1M5GRL5_9BACT</name>
<protein>
    <recommendedName>
        <fullName evidence="5">GYF domain-containing protein</fullName>
    </recommendedName>
</protein>
<dbReference type="Proteomes" id="UP000184368">
    <property type="component" value="Unassembled WGS sequence"/>
</dbReference>
<keyword evidence="2" id="KW-0812">Transmembrane</keyword>
<organism evidence="3 4">
    <name type="scientific">Cnuella takakiae</name>
    <dbReference type="NCBI Taxonomy" id="1302690"/>
    <lineage>
        <taxon>Bacteria</taxon>
        <taxon>Pseudomonadati</taxon>
        <taxon>Bacteroidota</taxon>
        <taxon>Chitinophagia</taxon>
        <taxon>Chitinophagales</taxon>
        <taxon>Chitinophagaceae</taxon>
        <taxon>Cnuella</taxon>
    </lineage>
</organism>
<keyword evidence="2" id="KW-1133">Transmembrane helix</keyword>
<evidence type="ECO:0000313" key="4">
    <source>
        <dbReference type="Proteomes" id="UP000184368"/>
    </source>
</evidence>
<evidence type="ECO:0000256" key="2">
    <source>
        <dbReference type="SAM" id="Phobius"/>
    </source>
</evidence>
<gene>
    <name evidence="3" type="ORF">SAMN05444008_11728</name>
</gene>
<evidence type="ECO:0000256" key="1">
    <source>
        <dbReference type="SAM" id="MobiDB-lite"/>
    </source>
</evidence>
<evidence type="ECO:0000313" key="3">
    <source>
        <dbReference type="EMBL" id="SHG06311.1"/>
    </source>
</evidence>
<proteinExistence type="predicted"/>